<dbReference type="InterPro" id="IPR036939">
    <property type="entry name" value="Cu2_ascorb_mOase_N_sf"/>
</dbReference>
<feature type="repeat" description="NHL" evidence="25">
    <location>
        <begin position="490"/>
        <end position="535"/>
    </location>
</feature>
<evidence type="ECO:0000256" key="22">
    <source>
        <dbReference type="PIRSR" id="PIRSR600720-2"/>
    </source>
</evidence>
<dbReference type="GO" id="GO:0030658">
    <property type="term" value="C:transport vesicle membrane"/>
    <property type="evidence" value="ECO:0007669"/>
    <property type="project" value="UniProtKB-SubCell"/>
</dbReference>
<evidence type="ECO:0000256" key="28">
    <source>
        <dbReference type="SAM" id="SignalP"/>
    </source>
</evidence>
<keyword evidence="10 27" id="KW-1133">Transmembrane helix</keyword>
<dbReference type="FunFam" id="2.60.120.230:FF:000002">
    <property type="entry name" value="Peptidyl-glycine alpha-amidating monooxygenase B"/>
    <property type="match status" value="1"/>
</dbReference>
<feature type="region of interest" description="Disordered" evidence="26">
    <location>
        <begin position="809"/>
        <end position="844"/>
    </location>
</feature>
<evidence type="ECO:0000256" key="5">
    <source>
        <dbReference type="ARBA" id="ARBA00022692"/>
    </source>
</evidence>
<evidence type="ECO:0000256" key="17">
    <source>
        <dbReference type="ARBA" id="ARBA00023239"/>
    </source>
</evidence>
<feature type="binding site" evidence="22">
    <location>
        <position position="659"/>
    </location>
    <ligand>
        <name>Ca(2+)</name>
        <dbReference type="ChEBI" id="CHEBI:29108"/>
        <note>structural</note>
    </ligand>
</feature>
<evidence type="ECO:0000256" key="27">
    <source>
        <dbReference type="SAM" id="Phobius"/>
    </source>
</evidence>
<evidence type="ECO:0000256" key="9">
    <source>
        <dbReference type="ARBA" id="ARBA00022833"/>
    </source>
</evidence>
<evidence type="ECO:0000256" key="19">
    <source>
        <dbReference type="ARBA" id="ARBA00023329"/>
    </source>
</evidence>
<dbReference type="Gene3D" id="2.60.120.230">
    <property type="match status" value="1"/>
</dbReference>
<feature type="binding site" evidence="22">
    <location>
        <position position="93"/>
    </location>
    <ligand>
        <name>Cu(2+)</name>
        <dbReference type="ChEBI" id="CHEBI:29036"/>
        <label>1</label>
        <note>catalytic</note>
    </ligand>
</feature>
<evidence type="ECO:0000256" key="15">
    <source>
        <dbReference type="ARBA" id="ARBA00023157"/>
    </source>
</evidence>
<dbReference type="CDD" id="cd14958">
    <property type="entry name" value="NHL_PAL_like"/>
    <property type="match status" value="1"/>
</dbReference>
<evidence type="ECO:0000256" key="24">
    <source>
        <dbReference type="PIRSR" id="PIRSR600720-4"/>
    </source>
</evidence>
<keyword evidence="6 22" id="KW-0479">Metal-binding</keyword>
<dbReference type="AlphaFoldDB" id="A0A4W3JVG1"/>
<feature type="binding site" evidence="22">
    <location>
        <position position="457"/>
    </location>
    <ligand>
        <name>Zn(2+)</name>
        <dbReference type="ChEBI" id="CHEBI:29105"/>
        <note>catalytic</note>
    </ligand>
</feature>
<evidence type="ECO:0000256" key="16">
    <source>
        <dbReference type="ARBA" id="ARBA00023180"/>
    </source>
</evidence>
<accession>A0A4W3JVG1</accession>
<comment type="subcellular location">
    <subcellularLocation>
        <location evidence="2">Cytoplasmic vesicle</location>
        <location evidence="2">Secretory vesicle membrane</location>
        <topology evidence="2">Single-pass membrane protein</topology>
    </subcellularLocation>
</comment>
<dbReference type="InterPro" id="IPR011042">
    <property type="entry name" value="6-blade_b-propeller_TolB-like"/>
</dbReference>
<gene>
    <name evidence="31" type="primary">pam</name>
</gene>
<feature type="disulfide bond" evidence="23">
    <location>
        <begin position="271"/>
        <end position="293"/>
    </location>
</feature>
<comment type="similarity">
    <text evidence="4">In the N-terminal section; belongs to the copper type II ascorbate-dependent monooxygenase family.</text>
</comment>
<dbReference type="GO" id="GO:0004504">
    <property type="term" value="F:peptidylglycine monooxygenase activity"/>
    <property type="evidence" value="ECO:0007669"/>
    <property type="project" value="UniProtKB-EC"/>
</dbReference>
<dbReference type="InterPro" id="IPR000720">
    <property type="entry name" value="PHM/PAL"/>
</dbReference>
<evidence type="ECO:0000256" key="2">
    <source>
        <dbReference type="ARBA" id="ARBA00004160"/>
    </source>
</evidence>
<keyword evidence="19" id="KW-0968">Cytoplasmic vesicle</keyword>
<evidence type="ECO:0000256" key="4">
    <source>
        <dbReference type="ARBA" id="ARBA00010263"/>
    </source>
</evidence>
<dbReference type="InterPro" id="IPR014783">
    <property type="entry name" value="Cu2_ascorb_mOase_CS-2"/>
</dbReference>
<evidence type="ECO:0000256" key="13">
    <source>
        <dbReference type="ARBA" id="ARBA00023033"/>
    </source>
</evidence>
<dbReference type="PRINTS" id="PR00790">
    <property type="entry name" value="PAMONOXGNASE"/>
</dbReference>
<keyword evidence="8" id="KW-0677">Repeat</keyword>
<evidence type="ECO:0000256" key="23">
    <source>
        <dbReference type="PIRSR" id="PIRSR600720-3"/>
    </source>
</evidence>
<dbReference type="InterPro" id="IPR008977">
    <property type="entry name" value="PHM/PNGase_F_dom_sf"/>
</dbReference>
<evidence type="ECO:0000256" key="3">
    <source>
        <dbReference type="ARBA" id="ARBA00006026"/>
    </source>
</evidence>
<organism evidence="31 32">
    <name type="scientific">Callorhinchus milii</name>
    <name type="common">Ghost shark</name>
    <dbReference type="NCBI Taxonomy" id="7868"/>
    <lineage>
        <taxon>Eukaryota</taxon>
        <taxon>Metazoa</taxon>
        <taxon>Chordata</taxon>
        <taxon>Craniata</taxon>
        <taxon>Vertebrata</taxon>
        <taxon>Chondrichthyes</taxon>
        <taxon>Holocephali</taxon>
        <taxon>Chimaeriformes</taxon>
        <taxon>Callorhinchidae</taxon>
        <taxon>Callorhinchus</taxon>
    </lineage>
</organism>
<reference evidence="31" key="5">
    <citation type="submission" date="2025-09" db="UniProtKB">
        <authorList>
            <consortium name="Ensembl"/>
        </authorList>
    </citation>
    <scope>IDENTIFICATION</scope>
</reference>
<reference evidence="32" key="2">
    <citation type="journal article" date="2007" name="PLoS Biol.">
        <title>Survey sequencing and comparative analysis of the elephant shark (Callorhinchus milii) genome.</title>
        <authorList>
            <person name="Venkatesh B."/>
            <person name="Kirkness E.F."/>
            <person name="Loh Y.H."/>
            <person name="Halpern A.L."/>
            <person name="Lee A.P."/>
            <person name="Johnson J."/>
            <person name="Dandona N."/>
            <person name="Viswanathan L.D."/>
            <person name="Tay A."/>
            <person name="Venter J.C."/>
            <person name="Strausberg R.L."/>
            <person name="Brenner S."/>
        </authorList>
    </citation>
    <scope>NUCLEOTIDE SEQUENCE [LARGE SCALE GENOMIC DNA]</scope>
</reference>
<evidence type="ECO:0000259" key="29">
    <source>
        <dbReference type="Pfam" id="PF01082"/>
    </source>
</evidence>
<reference evidence="31" key="4">
    <citation type="submission" date="2025-08" db="UniProtKB">
        <authorList>
            <consortium name="Ensembl"/>
        </authorList>
    </citation>
    <scope>IDENTIFICATION</scope>
</reference>
<feature type="binding site" evidence="22">
    <location>
        <position position="220"/>
    </location>
    <ligand>
        <name>Cu(2+)</name>
        <dbReference type="ChEBI" id="CHEBI:29036"/>
        <label>1</label>
        <note>catalytic</note>
    </ligand>
</feature>
<comment type="similarity">
    <text evidence="3">In the C-terminal section; belongs to the peptidyl-alpha-hydroxyglycine alpha-amidating lyase family.</text>
</comment>
<keyword evidence="32" id="KW-1185">Reference proteome</keyword>
<evidence type="ECO:0000256" key="10">
    <source>
        <dbReference type="ARBA" id="ARBA00022989"/>
    </source>
</evidence>
<evidence type="ECO:0000256" key="26">
    <source>
        <dbReference type="SAM" id="MobiDB-lite"/>
    </source>
</evidence>
<feature type="signal peptide" evidence="28">
    <location>
        <begin position="1"/>
        <end position="23"/>
    </location>
</feature>
<evidence type="ECO:0000256" key="7">
    <source>
        <dbReference type="ARBA" id="ARBA00022729"/>
    </source>
</evidence>
<feature type="binding site" evidence="22">
    <location>
        <position position="222"/>
    </location>
    <ligand>
        <name>Cu(2+)</name>
        <dbReference type="ChEBI" id="CHEBI:29036"/>
        <label>1</label>
        <note>catalytic</note>
    </ligand>
</feature>
<comment type="cofactor">
    <cofactor evidence="22">
        <name>Zn(2+)</name>
        <dbReference type="ChEBI" id="CHEBI:29105"/>
    </cofactor>
    <text evidence="22">Binds one Zn(2+) ion per subunit.</text>
</comment>
<feature type="compositionally biased region" description="Basic and acidic residues" evidence="26">
    <location>
        <begin position="809"/>
        <end position="824"/>
    </location>
</feature>
<dbReference type="PROSITE" id="PS51125">
    <property type="entry name" value="NHL"/>
    <property type="match status" value="3"/>
</dbReference>
<sequence>RLKMTNLLLFLFLEGLLLGSVWSKETCPRFRPDLPGIKLRSLTCKASALTTELQDSNIRLYTSVVEGLTFKIFKIAKIFKIDFQPHANMDTAHHMLLFGCKLACGNRYGTCLDEAKIMYAWARNAPPTRLPAGVGFRVGGNSGINYIVLQVHYGDIHAFRGKNNSSHKYHFSHRENPLIAGIYLLMSENTVIPPGAKVVNGDIACPYEEAVIHPFAFRTHTHQLGQVVSGYRIRDGQWTQIGRQSPQLPQAFYPVEKPMDIKYGDTIAARCVFTGKGRTTVTQIGGTSQDEMCNLYIMYYMDAQYAKPYMFCTKDGSPKLFKHIPPEANIPIPVSPDMAMHGHHPGKEAADKSVALQQPKREEEVVLDQASHLEEVIDWPVEELQLGQVSGVALDSKDNLIIFHRGNHVWDENSFDRKHIYQPQGIGPIQQSTIFTVDPVNLKILNAVGRNIFYLPHGISTDKDDNFWVTDVALHQVFKLGSKGEYLLILGQAFQPGSDKDHFCQPTDVAVDPANGNFYVSDGYCNSRIIKYSPDGKFITQWGEESSLSRIPKPGQFFIPHSLVFVPGLRQLCVADRENGRIQCFVAESGEFLREIHHPEFGGRLFAISYTPGGRLYAVNGEALVGNSVPVQGFVMNFSTGEILDIFKPAKENFLMPHDIVAADDRTVYIGDVQASRLRKFIPSEKAEHRSVKKAGPGIEVHEIDAEIEGKMKAPDVLEKHNRKNILKQASTAVSPVLITLLLVIPVVVLVGIGVFIHWRKGKMYGEDADSKLESIQSSGGILGRFRGKNSRGLNLGNFFASHRGYSRKGFDRLSTEGSDHEKDEEGTDSETEEYSAPPTTSSS</sequence>
<dbReference type="GeneTree" id="ENSGT00940000156369"/>
<dbReference type="InterPro" id="IPR024548">
    <property type="entry name" value="Cu2_monoox_C"/>
</dbReference>
<feature type="binding site" evidence="21">
    <location>
        <position position="577"/>
    </location>
    <ligand>
        <name>a protein</name>
        <dbReference type="ChEBI" id="CHEBI:16541"/>
    </ligand>
    <ligandPart>
        <name>C-terminal Xaa-(2S)-2-hydroxyglycine residue</name>
        <dbReference type="ChEBI" id="CHEBI:142768"/>
    </ligandPart>
</feature>
<evidence type="ECO:0000256" key="21">
    <source>
        <dbReference type="PIRSR" id="PIRSR600720-1"/>
    </source>
</evidence>
<feature type="repeat" description="NHL" evidence="25">
    <location>
        <begin position="544"/>
        <end position="588"/>
    </location>
</feature>
<evidence type="ECO:0000259" key="30">
    <source>
        <dbReference type="Pfam" id="PF03712"/>
    </source>
</evidence>
<dbReference type="PROSITE" id="PS00084">
    <property type="entry name" value="CU2_MONOOXYGENASE_1"/>
    <property type="match status" value="1"/>
</dbReference>
<dbReference type="Proteomes" id="UP000314986">
    <property type="component" value="Unassembled WGS sequence"/>
</dbReference>
<keyword evidence="12 22" id="KW-0186">Copper</keyword>
<dbReference type="PANTHER" id="PTHR10680:SF14">
    <property type="entry name" value="PEPTIDYL-GLYCINE ALPHA-AMIDATING MONOOXYGENASE"/>
    <property type="match status" value="1"/>
</dbReference>
<dbReference type="Ensembl" id="ENSCMIT00000043733.1">
    <property type="protein sequence ID" value="ENSCMIP00000043111.1"/>
    <property type="gene ID" value="ENSCMIG00000017868.1"/>
</dbReference>
<dbReference type="Pfam" id="PF01436">
    <property type="entry name" value="NHL"/>
    <property type="match status" value="1"/>
</dbReference>
<comment type="cofactor">
    <cofactor evidence="22">
        <name>Cu(2+)</name>
        <dbReference type="ChEBI" id="CHEBI:29036"/>
    </cofactor>
    <text evidence="22">Binds 2 Cu(2+) ions per subunit.</text>
</comment>
<evidence type="ECO:0000313" key="31">
    <source>
        <dbReference type="Ensembl" id="ENSCMIP00000043111.1"/>
    </source>
</evidence>
<feature type="binding site" evidence="22">
    <location>
        <position position="658"/>
    </location>
    <ligand>
        <name>Zn(2+)</name>
        <dbReference type="ChEBI" id="CHEBI:29105"/>
        <note>catalytic</note>
    </ligand>
</feature>
<feature type="binding site" evidence="22">
    <location>
        <position position="152"/>
    </location>
    <ligand>
        <name>Cu(2+)</name>
        <dbReference type="ChEBI" id="CHEBI:29036"/>
        <label>1</label>
        <note>catalytic</note>
    </ligand>
</feature>
<evidence type="ECO:0000256" key="18">
    <source>
        <dbReference type="ARBA" id="ARBA00023268"/>
    </source>
</evidence>
<feature type="binding site" evidence="22">
    <location>
        <position position="392"/>
    </location>
    <ligand>
        <name>Ca(2+)</name>
        <dbReference type="ChEBI" id="CHEBI:29108"/>
        <note>structural</note>
    </ligand>
</feature>
<feature type="domain" description="Copper type II ascorbate-dependent monooxygenase C-terminal" evidence="30">
    <location>
        <begin position="179"/>
        <end position="324"/>
    </location>
</feature>
<feature type="binding site" evidence="22">
    <location>
        <position position="292"/>
    </location>
    <ligand>
        <name>Cu(2+)</name>
        <dbReference type="ChEBI" id="CHEBI:29036"/>
        <label>1</label>
        <note>catalytic</note>
    </ligand>
</feature>
<feature type="repeat" description="NHL" evidence="25">
    <location>
        <begin position="449"/>
        <end position="483"/>
    </location>
</feature>
<keyword evidence="17" id="KW-0456">Lyase</keyword>
<keyword evidence="22" id="KW-0106">Calcium</keyword>
<evidence type="ECO:0000256" key="14">
    <source>
        <dbReference type="ARBA" id="ARBA00023136"/>
    </source>
</evidence>
<dbReference type="InterPro" id="IPR020611">
    <property type="entry name" value="Cu2_ascorb_mOase_CS-1"/>
</dbReference>
<reference evidence="32" key="3">
    <citation type="journal article" date="2014" name="Nature">
        <title>Elephant shark genome provides unique insights into gnathostome evolution.</title>
        <authorList>
            <consortium name="International Elephant Shark Genome Sequencing Consortium"/>
            <person name="Venkatesh B."/>
            <person name="Lee A.P."/>
            <person name="Ravi V."/>
            <person name="Maurya A.K."/>
            <person name="Lian M.M."/>
            <person name="Swann J.B."/>
            <person name="Ohta Y."/>
            <person name="Flajnik M.F."/>
            <person name="Sutoh Y."/>
            <person name="Kasahara M."/>
            <person name="Hoon S."/>
            <person name="Gangu V."/>
            <person name="Roy S.W."/>
            <person name="Irimia M."/>
            <person name="Korzh V."/>
            <person name="Kondrychyn I."/>
            <person name="Lim Z.W."/>
            <person name="Tay B.H."/>
            <person name="Tohari S."/>
            <person name="Kong K.W."/>
            <person name="Ho S."/>
            <person name="Lorente-Galdos B."/>
            <person name="Quilez J."/>
            <person name="Marques-Bonet T."/>
            <person name="Raney B.J."/>
            <person name="Ingham P.W."/>
            <person name="Tay A."/>
            <person name="Hillier L.W."/>
            <person name="Minx P."/>
            <person name="Boehm T."/>
            <person name="Wilson R.K."/>
            <person name="Brenner S."/>
            <person name="Warren W.C."/>
        </authorList>
    </citation>
    <scope>NUCLEOTIDE SEQUENCE [LARGE SCALE GENOMIC DNA]</scope>
</reference>
<dbReference type="PROSITE" id="PS00085">
    <property type="entry name" value="CU2_MONOOXYGENASE_2"/>
    <property type="match status" value="1"/>
</dbReference>
<keyword evidence="7 28" id="KW-0732">Signal</keyword>
<feature type="glycosylation site" description="N-linked (GlcNAc...) asparagine" evidence="24">
    <location>
        <position position="637"/>
    </location>
</feature>
<dbReference type="InterPro" id="IPR000323">
    <property type="entry name" value="Cu2_ascorb_mOase_N"/>
</dbReference>
<feature type="binding site" evidence="22">
    <location>
        <position position="561"/>
    </location>
    <ligand>
        <name>Zn(2+)</name>
        <dbReference type="ChEBI" id="CHEBI:29105"/>
        <note>catalytic</note>
    </ligand>
</feature>
<dbReference type="FunFam" id="2.120.10.30:FF:000016">
    <property type="entry name" value="peptidyl-glycine alpha-amidating monooxygenase isoform X1"/>
    <property type="match status" value="1"/>
</dbReference>
<dbReference type="GO" id="GO:0005576">
    <property type="term" value="C:extracellular region"/>
    <property type="evidence" value="ECO:0007669"/>
    <property type="project" value="TreeGrafter"/>
</dbReference>
<dbReference type="Gene3D" id="2.60.120.310">
    <property type="entry name" value="Copper type II, ascorbate-dependent monooxygenase, N-terminal domain"/>
    <property type="match status" value="1"/>
</dbReference>
<comment type="catalytic activity">
    <reaction evidence="1">
        <text>a [peptide]-C-terminal (2S)-2-hydroxyglycine = a [peptide]-C-terminal amide + glyoxylate</text>
        <dbReference type="Rhea" id="RHEA:20924"/>
        <dbReference type="Rhea" id="RHEA-COMP:13485"/>
        <dbReference type="Rhea" id="RHEA-COMP:15321"/>
        <dbReference type="ChEBI" id="CHEBI:36655"/>
        <dbReference type="ChEBI" id="CHEBI:137001"/>
        <dbReference type="ChEBI" id="CHEBI:142768"/>
        <dbReference type="EC" id="4.3.2.5"/>
    </reaction>
</comment>
<dbReference type="Pfam" id="PF01082">
    <property type="entry name" value="Cu2_monooxygen"/>
    <property type="match status" value="1"/>
</dbReference>
<protein>
    <submittedName>
        <fullName evidence="31">Peptidylglycine alpha-amidating monooxygenase</fullName>
    </submittedName>
</protein>
<evidence type="ECO:0000256" key="25">
    <source>
        <dbReference type="PROSITE-ProRule" id="PRU00504"/>
    </source>
</evidence>
<evidence type="ECO:0000256" key="8">
    <source>
        <dbReference type="ARBA" id="ARBA00022737"/>
    </source>
</evidence>
<evidence type="ECO:0000256" key="11">
    <source>
        <dbReference type="ARBA" id="ARBA00023002"/>
    </source>
</evidence>
<feature type="disulfide bond" evidence="23">
    <location>
        <begin position="205"/>
        <end position="312"/>
    </location>
</feature>
<evidence type="ECO:0000256" key="12">
    <source>
        <dbReference type="ARBA" id="ARBA00023008"/>
    </source>
</evidence>
<reference evidence="32" key="1">
    <citation type="journal article" date="2006" name="Science">
        <title>Ancient noncoding elements conserved in the human genome.</title>
        <authorList>
            <person name="Venkatesh B."/>
            <person name="Kirkness E.F."/>
            <person name="Loh Y.H."/>
            <person name="Halpern A.L."/>
            <person name="Lee A.P."/>
            <person name="Johnson J."/>
            <person name="Dandona N."/>
            <person name="Viswanathan L.D."/>
            <person name="Tay A."/>
            <person name="Venter J.C."/>
            <person name="Strausberg R.L."/>
            <person name="Brenner S."/>
        </authorList>
    </citation>
    <scope>NUCLEOTIDE SEQUENCE [LARGE SCALE GENOMIC DNA]</scope>
</reference>
<dbReference type="SUPFAM" id="SSF49742">
    <property type="entry name" value="PHM/PNGase F"/>
    <property type="match status" value="2"/>
</dbReference>
<keyword evidence="9 22" id="KW-0862">Zinc</keyword>
<feature type="disulfide bond" evidence="23">
    <location>
        <begin position="100"/>
        <end position="111"/>
    </location>
</feature>
<dbReference type="GO" id="GO:0006518">
    <property type="term" value="P:peptide metabolic process"/>
    <property type="evidence" value="ECO:0007669"/>
    <property type="project" value="InterPro"/>
</dbReference>
<comment type="catalytic activity">
    <reaction evidence="20">
        <text>a [peptide]-C-terminal glycine + 2 L-ascorbate + O2 = a [peptide]-C-terminal (2S)-2-hydroxyglycine + 2 monodehydro-L-ascorbate radical + H2O</text>
        <dbReference type="Rhea" id="RHEA:21452"/>
        <dbReference type="Rhea" id="RHEA-COMP:13486"/>
        <dbReference type="Rhea" id="RHEA-COMP:15321"/>
        <dbReference type="ChEBI" id="CHEBI:15377"/>
        <dbReference type="ChEBI" id="CHEBI:15379"/>
        <dbReference type="ChEBI" id="CHEBI:38290"/>
        <dbReference type="ChEBI" id="CHEBI:59513"/>
        <dbReference type="ChEBI" id="CHEBI:137000"/>
        <dbReference type="ChEBI" id="CHEBI:142768"/>
        <dbReference type="EC" id="1.14.17.3"/>
    </reaction>
</comment>
<feature type="domain" description="Copper type II ascorbate-dependent monooxygenase N-terminal" evidence="29">
    <location>
        <begin position="77"/>
        <end position="156"/>
    </location>
</feature>
<dbReference type="GO" id="GO:0005507">
    <property type="term" value="F:copper ion binding"/>
    <property type="evidence" value="ECO:0007669"/>
    <property type="project" value="InterPro"/>
</dbReference>
<dbReference type="InterPro" id="IPR001258">
    <property type="entry name" value="NHL_repeat"/>
</dbReference>
<keyword evidence="18" id="KW-0511">Multifunctional enzyme</keyword>
<keyword evidence="13" id="KW-0503">Monooxygenase</keyword>
<feature type="binding site" evidence="21">
    <location>
        <position position="524"/>
    </location>
    <ligand>
        <name>a protein</name>
        <dbReference type="ChEBI" id="CHEBI:16541"/>
    </ligand>
    <ligandPart>
        <name>C-terminal Xaa-(2S)-2-hydroxyglycine residue</name>
        <dbReference type="ChEBI" id="CHEBI:142768"/>
    </ligandPart>
</feature>
<keyword evidence="11" id="KW-0560">Oxidoreductase</keyword>
<evidence type="ECO:0000256" key="20">
    <source>
        <dbReference type="ARBA" id="ARBA00048431"/>
    </source>
</evidence>
<keyword evidence="14 27" id="KW-0472">Membrane</keyword>
<feature type="transmembrane region" description="Helical" evidence="27">
    <location>
        <begin position="733"/>
        <end position="757"/>
    </location>
</feature>
<dbReference type="PANTHER" id="PTHR10680">
    <property type="entry name" value="PEPTIDYL-GLYCINE ALPHA-AMIDATING MONOOXYGENASE"/>
    <property type="match status" value="1"/>
</dbReference>
<evidence type="ECO:0000256" key="6">
    <source>
        <dbReference type="ARBA" id="ARBA00022723"/>
    </source>
</evidence>
<dbReference type="GO" id="GO:0004598">
    <property type="term" value="F:peptidylamidoglycolate lyase activity"/>
    <property type="evidence" value="ECO:0007669"/>
    <property type="project" value="UniProtKB-EC"/>
</dbReference>
<evidence type="ECO:0000256" key="1">
    <source>
        <dbReference type="ARBA" id="ARBA00000686"/>
    </source>
</evidence>
<dbReference type="SUPFAM" id="SSF63829">
    <property type="entry name" value="Calcium-dependent phosphotriesterase"/>
    <property type="match status" value="1"/>
</dbReference>
<feature type="compositionally biased region" description="Acidic residues" evidence="26">
    <location>
        <begin position="825"/>
        <end position="834"/>
    </location>
</feature>
<feature type="binding site" evidence="22">
    <location>
        <position position="94"/>
    </location>
    <ligand>
        <name>Cu(2+)</name>
        <dbReference type="ChEBI" id="CHEBI:29036"/>
        <label>1</label>
        <note>catalytic</note>
    </ligand>
</feature>
<keyword evidence="15 23" id="KW-1015">Disulfide bond</keyword>
<keyword evidence="5 27" id="KW-0812">Transmembrane</keyword>
<keyword evidence="16 24" id="KW-0325">Glycoprotein</keyword>
<feature type="disulfide bond" evidence="23">
    <location>
        <begin position="573"/>
        <end position="584"/>
    </location>
</feature>
<dbReference type="Gene3D" id="2.120.10.30">
    <property type="entry name" value="TolB, C-terminal domain"/>
    <property type="match status" value="1"/>
</dbReference>
<dbReference type="InterPro" id="IPR014784">
    <property type="entry name" value="Cu2_ascorb_mOase-like_C"/>
</dbReference>
<feature type="chain" id="PRO_5021332993" evidence="28">
    <location>
        <begin position="24"/>
        <end position="844"/>
    </location>
</feature>
<evidence type="ECO:0000313" key="32">
    <source>
        <dbReference type="Proteomes" id="UP000314986"/>
    </source>
</evidence>
<proteinExistence type="inferred from homology"/>
<feature type="disulfide bond" evidence="23">
    <location>
        <begin position="504"/>
        <end position="525"/>
    </location>
</feature>
<dbReference type="Pfam" id="PF03712">
    <property type="entry name" value="Cu2_monoox_C"/>
    <property type="match status" value="1"/>
</dbReference>
<name>A0A4W3JVG1_CALMI</name>
<feature type="binding site" evidence="21">
    <location>
        <position position="405"/>
    </location>
    <ligand>
        <name>a protein</name>
        <dbReference type="ChEBI" id="CHEBI:16541"/>
    </ligand>
    <ligandPart>
        <name>C-terminal Xaa-(2S)-2-hydroxyglycine residue</name>
        <dbReference type="ChEBI" id="CHEBI:142768"/>
    </ligandPart>
</feature>